<dbReference type="FunFam" id="3.40.50.620:FF:000032">
    <property type="entry name" value="Valine--tRNA ligase"/>
    <property type="match status" value="1"/>
</dbReference>
<dbReference type="PROSITE" id="PS00178">
    <property type="entry name" value="AA_TRNA_LIGASE_I"/>
    <property type="match status" value="1"/>
</dbReference>
<dbReference type="PRINTS" id="PR00986">
    <property type="entry name" value="TRNASYNTHVAL"/>
</dbReference>
<dbReference type="PANTHER" id="PTHR11946">
    <property type="entry name" value="VALYL-TRNA SYNTHETASES"/>
    <property type="match status" value="1"/>
</dbReference>
<feature type="coiled-coil region" evidence="11">
    <location>
        <begin position="901"/>
        <end position="928"/>
    </location>
</feature>
<dbReference type="SUPFAM" id="SSF52374">
    <property type="entry name" value="Nucleotidylyl transferase"/>
    <property type="match status" value="1"/>
</dbReference>
<evidence type="ECO:0000256" key="7">
    <source>
        <dbReference type="ARBA" id="ARBA00022917"/>
    </source>
</evidence>
<accession>I0K302</accession>
<dbReference type="PANTHER" id="PTHR11946:SF109">
    <property type="entry name" value="VALINE--TRNA LIGASE"/>
    <property type="match status" value="1"/>
</dbReference>
<keyword evidence="6 11" id="KW-0067">ATP-binding</keyword>
<keyword evidence="7 11" id="KW-0648">Protein biosynthesis</keyword>
<dbReference type="Gene3D" id="3.40.50.620">
    <property type="entry name" value="HUPs"/>
    <property type="match status" value="2"/>
</dbReference>
<dbReference type="InterPro" id="IPR009008">
    <property type="entry name" value="Val/Leu/Ile-tRNA-synth_edit"/>
</dbReference>
<dbReference type="Gene3D" id="1.10.287.380">
    <property type="entry name" value="Valyl-tRNA synthetase, C-terminal domain"/>
    <property type="match status" value="1"/>
</dbReference>
<dbReference type="InterPro" id="IPR014729">
    <property type="entry name" value="Rossmann-like_a/b/a_fold"/>
</dbReference>
<evidence type="ECO:0000256" key="6">
    <source>
        <dbReference type="ARBA" id="ARBA00022840"/>
    </source>
</evidence>
<keyword evidence="3 11" id="KW-0963">Cytoplasm</keyword>
<organism evidence="15 16">
    <name type="scientific">Fibrella aestuarina BUZ 2</name>
    <dbReference type="NCBI Taxonomy" id="1166018"/>
    <lineage>
        <taxon>Bacteria</taxon>
        <taxon>Pseudomonadati</taxon>
        <taxon>Bacteroidota</taxon>
        <taxon>Cytophagia</taxon>
        <taxon>Cytophagales</taxon>
        <taxon>Spirosomataceae</taxon>
        <taxon>Fibrella</taxon>
    </lineage>
</organism>
<dbReference type="EC" id="6.1.1.9" evidence="11"/>
<feature type="short sequence motif" description="'HIGH' region" evidence="11">
    <location>
        <begin position="81"/>
        <end position="91"/>
    </location>
</feature>
<evidence type="ECO:0000256" key="10">
    <source>
        <dbReference type="ARBA" id="ARBA00047552"/>
    </source>
</evidence>
<evidence type="ECO:0000259" key="12">
    <source>
        <dbReference type="Pfam" id="PF00133"/>
    </source>
</evidence>
<keyword evidence="4 11" id="KW-0436">Ligase</keyword>
<dbReference type="CDD" id="cd07962">
    <property type="entry name" value="Anticodon_Ia_Val"/>
    <property type="match status" value="1"/>
</dbReference>
<dbReference type="HAMAP" id="MF_02004">
    <property type="entry name" value="Val_tRNA_synth_type1"/>
    <property type="match status" value="1"/>
</dbReference>
<evidence type="ECO:0000259" key="13">
    <source>
        <dbReference type="Pfam" id="PF08264"/>
    </source>
</evidence>
<evidence type="ECO:0000256" key="5">
    <source>
        <dbReference type="ARBA" id="ARBA00022741"/>
    </source>
</evidence>
<comment type="caution">
    <text evidence="11">Lacks conserved residue(s) required for the propagation of feature annotation.</text>
</comment>
<evidence type="ECO:0000256" key="8">
    <source>
        <dbReference type="ARBA" id="ARBA00023054"/>
    </source>
</evidence>
<dbReference type="Proteomes" id="UP000011058">
    <property type="component" value="Chromosome"/>
</dbReference>
<proteinExistence type="inferred from homology"/>
<keyword evidence="8 11" id="KW-0175">Coiled coil</keyword>
<evidence type="ECO:0000313" key="15">
    <source>
        <dbReference type="EMBL" id="CCG98505.1"/>
    </source>
</evidence>
<evidence type="ECO:0000259" key="14">
    <source>
        <dbReference type="Pfam" id="PF10458"/>
    </source>
</evidence>
<dbReference type="GO" id="GO:0006438">
    <property type="term" value="P:valyl-tRNA aminoacylation"/>
    <property type="evidence" value="ECO:0007669"/>
    <property type="project" value="UniProtKB-UniRule"/>
</dbReference>
<dbReference type="GO" id="GO:0002161">
    <property type="term" value="F:aminoacyl-tRNA deacylase activity"/>
    <property type="evidence" value="ECO:0007669"/>
    <property type="project" value="InterPro"/>
</dbReference>
<dbReference type="InterPro" id="IPR019499">
    <property type="entry name" value="Val-tRNA_synth_tRNA-bd"/>
</dbReference>
<comment type="subunit">
    <text evidence="2 11">Monomer.</text>
</comment>
<dbReference type="STRING" id="1166018.FAES_0494"/>
<keyword evidence="5 11" id="KW-0547">Nucleotide-binding</keyword>
<dbReference type="eggNOG" id="COG0525">
    <property type="taxonomic scope" value="Bacteria"/>
</dbReference>
<dbReference type="PATRIC" id="fig|1166018.3.peg.503"/>
<dbReference type="InterPro" id="IPR013155">
    <property type="entry name" value="M/V/L/I-tRNA-synth_anticd-bd"/>
</dbReference>
<comment type="domain">
    <text evidence="11">The C-terminal coiled-coil domain is crucial for aminoacylation activity.</text>
</comment>
<dbReference type="AlphaFoldDB" id="I0K302"/>
<dbReference type="Pfam" id="PF00133">
    <property type="entry name" value="tRNA-synt_1"/>
    <property type="match status" value="1"/>
</dbReference>
<sequence length="928" mass="105582">MLFGVIRACPLFPVDRACRYGGKNSYFCGLNPVLATADRMIAKTYSPTDIEAKWYQYWLDNKLFSSTPDEREPYTIVIPPPNVTGVLHMGHMLNNTIQDVLIRHARMQGKNACWVPGTDHASIATEAKVVARLNEQGISKTDLTREQFLEHAWDWTNQYGGIILQQLRKLGASCDWDRTRFTLEPALYESVIDVFVDLYNKGQIYRGVRMVNWDPQGRTAVSDEEVIVKEVQQKLTYIQYPIEGAEGEFVTIATVRAETIMADAAIAVNPNDERYKHLHGKRAIIPLVNRSIPIITDEYVTIEFGTGCLKVTPAHDLNDYELGVKHNLPVIDILNDDGTLNEKAQILVGMDRFAARKAILTMLEESGNLVKVEEYKSNVGTSERTGAVIEPKLSLQWFLKMDKIAQPALQAVLDDVINLVPPKFKNMYRSWMENPHDWCISRQLWWGQRIPAFYMQDGTIIVAKNKREALRKVQHEKLLFAMTEADLTQDDDVLDTWFSSWLWPISVFDGIRNPDNADINYYYPTNDLVTGFDIIFFWVARMAMAGFEFRGERPFRNVYFTGMVRDKQGRKMSKQLGNSPDPLVLIDQYGADGVRTGMLFSSAAGNDLLFDEKLCEQGRNFCNKIWNAFRLVKGWTVETANAERNNSSSQLAVRWFEAKLNATLTEIDDHLSKFRISDALQSVYKLIWDDFCSQYLELIKPTHYTEKDADGNFSGIIDEATYLATINFFERLMALAHPFMPFITEEIWQDIAPRQQGESLCVAPFPQAQPADAAILADFELLFEIISSIRNIRNAKQIAPKTELPLSIRTDVPARFAPLEGLITKMANVPTISYVSEKPENATSFLIKSDEFYIDLAGEIDVEQEIANAERDLAYNIGFRDSVMKKLSNERFVANAKADVVERERQKAADADAKITALQETLRQLKSL</sequence>
<dbReference type="SUPFAM" id="SSF50677">
    <property type="entry name" value="ValRS/IleRS/LeuRS editing domain"/>
    <property type="match status" value="1"/>
</dbReference>
<keyword evidence="16" id="KW-1185">Reference proteome</keyword>
<name>I0K302_9BACT</name>
<dbReference type="Gene3D" id="3.90.740.10">
    <property type="entry name" value="Valyl/Leucyl/Isoleucyl-tRNA synthetase, editing domain"/>
    <property type="match status" value="1"/>
</dbReference>
<evidence type="ECO:0000256" key="11">
    <source>
        <dbReference type="HAMAP-Rule" id="MF_02004"/>
    </source>
</evidence>
<dbReference type="Gene3D" id="1.10.730.10">
    <property type="entry name" value="Isoleucyl-tRNA Synthetase, Domain 1"/>
    <property type="match status" value="1"/>
</dbReference>
<dbReference type="HOGENOM" id="CLU_001493_0_2_10"/>
<feature type="binding site" evidence="11">
    <location>
        <position position="574"/>
    </location>
    <ligand>
        <name>ATP</name>
        <dbReference type="ChEBI" id="CHEBI:30616"/>
    </ligand>
</feature>
<dbReference type="NCBIfam" id="TIGR00422">
    <property type="entry name" value="valS"/>
    <property type="match status" value="1"/>
</dbReference>
<dbReference type="InterPro" id="IPR002303">
    <property type="entry name" value="Valyl-tRNA_ligase"/>
</dbReference>
<comment type="subcellular location">
    <subcellularLocation>
        <location evidence="1 11">Cytoplasm</location>
    </subcellularLocation>
</comment>
<protein>
    <recommendedName>
        <fullName evidence="11">Valine--tRNA ligase</fullName>
        <ecNumber evidence="11">6.1.1.9</ecNumber>
    </recommendedName>
    <alternativeName>
        <fullName evidence="11">Valyl-tRNA synthetase</fullName>
        <shortName evidence="11">ValRS</shortName>
    </alternativeName>
</protein>
<feature type="domain" description="Methionyl/Valyl/Leucyl/Isoleucyl-tRNA synthetase anticodon-binding" evidence="13">
    <location>
        <begin position="654"/>
        <end position="806"/>
    </location>
</feature>
<dbReference type="SUPFAM" id="SSF47323">
    <property type="entry name" value="Anticodon-binding domain of a subclass of class I aminoacyl-tRNA synthetases"/>
    <property type="match status" value="1"/>
</dbReference>
<evidence type="ECO:0000256" key="9">
    <source>
        <dbReference type="ARBA" id="ARBA00023146"/>
    </source>
</evidence>
<dbReference type="SUPFAM" id="SSF46589">
    <property type="entry name" value="tRNA-binding arm"/>
    <property type="match status" value="1"/>
</dbReference>
<dbReference type="InterPro" id="IPR002300">
    <property type="entry name" value="aa-tRNA-synth_Ia"/>
</dbReference>
<keyword evidence="9 11" id="KW-0030">Aminoacyl-tRNA synthetase</keyword>
<dbReference type="CDD" id="cd00817">
    <property type="entry name" value="ValRS_core"/>
    <property type="match status" value="1"/>
</dbReference>
<dbReference type="Pfam" id="PF08264">
    <property type="entry name" value="Anticodon_1"/>
    <property type="match status" value="1"/>
</dbReference>
<dbReference type="InterPro" id="IPR010978">
    <property type="entry name" value="tRNA-bd_arm"/>
</dbReference>
<dbReference type="InterPro" id="IPR033705">
    <property type="entry name" value="Anticodon_Ia_Val"/>
</dbReference>
<evidence type="ECO:0000256" key="4">
    <source>
        <dbReference type="ARBA" id="ARBA00022598"/>
    </source>
</evidence>
<comment type="catalytic activity">
    <reaction evidence="10 11">
        <text>tRNA(Val) + L-valine + ATP = L-valyl-tRNA(Val) + AMP + diphosphate</text>
        <dbReference type="Rhea" id="RHEA:10704"/>
        <dbReference type="Rhea" id="RHEA-COMP:9672"/>
        <dbReference type="Rhea" id="RHEA-COMP:9708"/>
        <dbReference type="ChEBI" id="CHEBI:30616"/>
        <dbReference type="ChEBI" id="CHEBI:33019"/>
        <dbReference type="ChEBI" id="CHEBI:57762"/>
        <dbReference type="ChEBI" id="CHEBI:78442"/>
        <dbReference type="ChEBI" id="CHEBI:78537"/>
        <dbReference type="ChEBI" id="CHEBI:456215"/>
        <dbReference type="EC" id="6.1.1.9"/>
    </reaction>
</comment>
<dbReference type="Gene3D" id="2.170.220.10">
    <property type="match status" value="1"/>
</dbReference>
<dbReference type="NCBIfam" id="NF004349">
    <property type="entry name" value="PRK05729.1"/>
    <property type="match status" value="1"/>
</dbReference>
<evidence type="ECO:0000256" key="3">
    <source>
        <dbReference type="ARBA" id="ARBA00022490"/>
    </source>
</evidence>
<feature type="domain" description="Valyl-tRNA synthetase tRNA-binding arm" evidence="14">
    <location>
        <begin position="861"/>
        <end position="926"/>
    </location>
</feature>
<dbReference type="InterPro" id="IPR009080">
    <property type="entry name" value="tRNAsynth_Ia_anticodon-bd"/>
</dbReference>
<dbReference type="GO" id="GO:0005524">
    <property type="term" value="F:ATP binding"/>
    <property type="evidence" value="ECO:0007669"/>
    <property type="project" value="UniProtKB-UniRule"/>
</dbReference>
<reference evidence="15 16" key="1">
    <citation type="journal article" date="2012" name="J. Bacteriol.">
        <title>Genome Sequence of Fibrella aestuarina BUZ 2T, a Filamentous Marine Bacterium.</title>
        <authorList>
            <person name="Filippini M."/>
            <person name="Qi W."/>
            <person name="Blom J."/>
            <person name="Goesmann A."/>
            <person name="Smits T.H."/>
            <person name="Bagheri H.C."/>
        </authorList>
    </citation>
    <scope>NUCLEOTIDE SEQUENCE [LARGE SCALE GENOMIC DNA]</scope>
    <source>
        <strain evidence="16">BUZ 2T</strain>
    </source>
</reference>
<evidence type="ECO:0000313" key="16">
    <source>
        <dbReference type="Proteomes" id="UP000011058"/>
    </source>
</evidence>
<dbReference type="InterPro" id="IPR001412">
    <property type="entry name" value="aa-tRNA-synth_I_CS"/>
</dbReference>
<dbReference type="Pfam" id="PF10458">
    <property type="entry name" value="Val_tRNA-synt_C"/>
    <property type="match status" value="1"/>
</dbReference>
<evidence type="ECO:0000256" key="2">
    <source>
        <dbReference type="ARBA" id="ARBA00011245"/>
    </source>
</evidence>
<dbReference type="EMBL" id="HE796683">
    <property type="protein sequence ID" value="CCG98505.1"/>
    <property type="molecule type" value="Genomic_DNA"/>
</dbReference>
<gene>
    <name evidence="11" type="primary">valS</name>
    <name evidence="15" type="ORF">FAES_0494</name>
</gene>
<dbReference type="InterPro" id="IPR037118">
    <property type="entry name" value="Val-tRNA_synth_C_sf"/>
</dbReference>
<comment type="similarity">
    <text evidence="11">Belongs to the class-I aminoacyl-tRNA synthetase family. ValS type 1 subfamily.</text>
</comment>
<feature type="domain" description="Aminoacyl-tRNA synthetase class Ia" evidence="12">
    <location>
        <begin position="53"/>
        <end position="608"/>
    </location>
</feature>
<dbReference type="GO" id="GO:0004832">
    <property type="term" value="F:valine-tRNA ligase activity"/>
    <property type="evidence" value="ECO:0007669"/>
    <property type="project" value="UniProtKB-UniRule"/>
</dbReference>
<dbReference type="GO" id="GO:0005829">
    <property type="term" value="C:cytosol"/>
    <property type="evidence" value="ECO:0007669"/>
    <property type="project" value="TreeGrafter"/>
</dbReference>
<evidence type="ECO:0000256" key="1">
    <source>
        <dbReference type="ARBA" id="ARBA00004496"/>
    </source>
</evidence>
<comment type="function">
    <text evidence="11">Catalyzes the attachment of valine to tRNA(Val). As ValRS can inadvertently accommodate and process structurally similar amino acids such as threonine, to avoid such errors, it has a 'posttransfer' editing activity that hydrolyzes mischarged Thr-tRNA(Val) in a tRNA-dependent manner.</text>
</comment>
<dbReference type="KEGG" id="fae:FAES_0494"/>
<comment type="domain">
    <text evidence="11">ValRS has two distinct active sites: one for aminoacylation and one for editing. The misactivated threonine is translocated from the active site to the editing site.</text>
</comment>
<dbReference type="FunFam" id="3.90.740.10:FF:000010">
    <property type="entry name" value="Valine--tRNA ligase"/>
    <property type="match status" value="1"/>
</dbReference>